<keyword evidence="1" id="KW-1133">Transmembrane helix</keyword>
<feature type="transmembrane region" description="Helical" evidence="1">
    <location>
        <begin position="141"/>
        <end position="166"/>
    </location>
</feature>
<keyword evidence="1" id="KW-0812">Transmembrane</keyword>
<protein>
    <recommendedName>
        <fullName evidence="5">Transmembrane protein</fullName>
    </recommendedName>
</protein>
<sequence>MWRVRSPSIQEPRVSGYTLTFITQFIVSLQTTVLTVFLAVHLILCIFKDDKFANEEWIRLALYSVYVSSVVAFFVGLKKNNWLLIPPIIIAEVLLLAYVIYTIVIISLNIRTEAQPTSDVRNSTEASSKSDEDKANVLKSIIYFIFCIMVMAECPLAVFLSIRVVLYLRKLSSAVRTTRQLSYVGSITKESLRKEQEMVAQRSMRANQRREEEERERAEPHISVISLPLEDLEYPSTSVQSIPHIEVSDV</sequence>
<keyword evidence="4" id="KW-1185">Reference proteome</keyword>
<reference evidence="3" key="2">
    <citation type="submission" date="2023-06" db="EMBL/GenBank/DDBJ databases">
        <title>Genome assembly of Pristionchus species.</title>
        <authorList>
            <person name="Yoshida K."/>
            <person name="Sommer R.J."/>
        </authorList>
    </citation>
    <scope>NUCLEOTIDE SEQUENCE</scope>
    <source>
        <strain evidence="3">RS5460</strain>
    </source>
</reference>
<organism evidence="3 4">
    <name type="scientific">Pristionchus mayeri</name>
    <dbReference type="NCBI Taxonomy" id="1317129"/>
    <lineage>
        <taxon>Eukaryota</taxon>
        <taxon>Metazoa</taxon>
        <taxon>Ecdysozoa</taxon>
        <taxon>Nematoda</taxon>
        <taxon>Chromadorea</taxon>
        <taxon>Rhabditida</taxon>
        <taxon>Rhabditina</taxon>
        <taxon>Diplogasteromorpha</taxon>
        <taxon>Diplogasteroidea</taxon>
        <taxon>Neodiplogasteridae</taxon>
        <taxon>Pristionchus</taxon>
    </lineage>
</organism>
<dbReference type="EMBL" id="BTRK01000006">
    <property type="protein sequence ID" value="GMR62488.1"/>
    <property type="molecule type" value="Genomic_DNA"/>
</dbReference>
<keyword evidence="1" id="KW-0472">Membrane</keyword>
<dbReference type="AlphaFoldDB" id="A0AAN5IDN7"/>
<evidence type="ECO:0000313" key="4">
    <source>
        <dbReference type="Proteomes" id="UP001328107"/>
    </source>
</evidence>
<proteinExistence type="predicted"/>
<dbReference type="EMBL" id="BTRK01000006">
    <property type="protein sequence ID" value="GMR62486.1"/>
    <property type="molecule type" value="Genomic_DNA"/>
</dbReference>
<name>A0AAN5IDN7_9BILA</name>
<feature type="transmembrane region" description="Helical" evidence="1">
    <location>
        <begin position="21"/>
        <end position="44"/>
    </location>
</feature>
<gene>
    <name evidence="2" type="ORF">PMAYCL1PPCAC_32681</name>
    <name evidence="3" type="ORF">PMAYCL1PPCAC_32683</name>
</gene>
<evidence type="ECO:0000313" key="3">
    <source>
        <dbReference type="EMBL" id="GMR62488.1"/>
    </source>
</evidence>
<feature type="transmembrane region" description="Helical" evidence="1">
    <location>
        <begin position="56"/>
        <end position="77"/>
    </location>
</feature>
<comment type="caution">
    <text evidence="3">The sequence shown here is derived from an EMBL/GenBank/DDBJ whole genome shotgun (WGS) entry which is preliminary data.</text>
</comment>
<dbReference type="Proteomes" id="UP001328107">
    <property type="component" value="Unassembled WGS sequence"/>
</dbReference>
<evidence type="ECO:0008006" key="5">
    <source>
        <dbReference type="Google" id="ProtNLM"/>
    </source>
</evidence>
<evidence type="ECO:0000313" key="2">
    <source>
        <dbReference type="EMBL" id="GMR62486.1"/>
    </source>
</evidence>
<accession>A0AAN5IDN7</accession>
<reference evidence="4" key="1">
    <citation type="submission" date="2022-10" db="EMBL/GenBank/DDBJ databases">
        <title>Genome assembly of Pristionchus species.</title>
        <authorList>
            <person name="Yoshida K."/>
            <person name="Sommer R.J."/>
        </authorList>
    </citation>
    <scope>NUCLEOTIDE SEQUENCE [LARGE SCALE GENOMIC DNA]</scope>
    <source>
        <strain evidence="2 4">RS5460</strain>
    </source>
</reference>
<feature type="transmembrane region" description="Helical" evidence="1">
    <location>
        <begin position="89"/>
        <end position="110"/>
    </location>
</feature>
<evidence type="ECO:0000256" key="1">
    <source>
        <dbReference type="SAM" id="Phobius"/>
    </source>
</evidence>